<dbReference type="Proteomes" id="UP001054945">
    <property type="component" value="Unassembled WGS sequence"/>
</dbReference>
<dbReference type="EMBL" id="BPLR01000660">
    <property type="protein sequence ID" value="GIY96453.1"/>
    <property type="molecule type" value="Genomic_DNA"/>
</dbReference>
<reference evidence="1 2" key="1">
    <citation type="submission" date="2021-06" db="EMBL/GenBank/DDBJ databases">
        <title>Caerostris extrusa draft genome.</title>
        <authorList>
            <person name="Kono N."/>
            <person name="Arakawa K."/>
        </authorList>
    </citation>
    <scope>NUCLEOTIDE SEQUENCE [LARGE SCALE GENOMIC DNA]</scope>
</reference>
<sequence length="89" mass="10677">MLWFSLIKHFDLNPKSRTSILHLHLYHTTYQQPPKVHFRNCHSTVRPSRLEIYQALLRIDKVNFDSPSLFGFRRRPTTFGSTRHSTYSF</sequence>
<evidence type="ECO:0000313" key="2">
    <source>
        <dbReference type="Proteomes" id="UP001054945"/>
    </source>
</evidence>
<comment type="caution">
    <text evidence="1">The sequence shown here is derived from an EMBL/GenBank/DDBJ whole genome shotgun (WGS) entry which is preliminary data.</text>
</comment>
<proteinExistence type="predicted"/>
<organism evidence="1 2">
    <name type="scientific">Caerostris extrusa</name>
    <name type="common">Bark spider</name>
    <name type="synonym">Caerostris bankana</name>
    <dbReference type="NCBI Taxonomy" id="172846"/>
    <lineage>
        <taxon>Eukaryota</taxon>
        <taxon>Metazoa</taxon>
        <taxon>Ecdysozoa</taxon>
        <taxon>Arthropoda</taxon>
        <taxon>Chelicerata</taxon>
        <taxon>Arachnida</taxon>
        <taxon>Araneae</taxon>
        <taxon>Araneomorphae</taxon>
        <taxon>Entelegynae</taxon>
        <taxon>Araneoidea</taxon>
        <taxon>Araneidae</taxon>
        <taxon>Caerostris</taxon>
    </lineage>
</organism>
<gene>
    <name evidence="1" type="ORF">CEXT_412781</name>
</gene>
<dbReference type="AlphaFoldDB" id="A0AAV4XRU6"/>
<name>A0AAV4XRU6_CAEEX</name>
<keyword evidence="2" id="KW-1185">Reference proteome</keyword>
<protein>
    <submittedName>
        <fullName evidence="1">Uncharacterized protein</fullName>
    </submittedName>
</protein>
<evidence type="ECO:0000313" key="1">
    <source>
        <dbReference type="EMBL" id="GIY96453.1"/>
    </source>
</evidence>
<accession>A0AAV4XRU6</accession>